<organism evidence="1">
    <name type="scientific">Nephroselmis olivacea</name>
    <name type="common">Green alga</name>
    <dbReference type="NCBI Taxonomy" id="31312"/>
    <lineage>
        <taxon>Eukaryota</taxon>
        <taxon>Viridiplantae</taxon>
        <taxon>Chlorophyta</taxon>
        <taxon>Nephroselmidophyceae</taxon>
        <taxon>Nephroselmidales</taxon>
        <taxon>Nephroselmidaceae</taxon>
        <taxon>Nephroselmis</taxon>
    </lineage>
</organism>
<dbReference type="GeneID" id="1496905"/>
<evidence type="ECO:0000313" key="1">
    <source>
        <dbReference type="EMBL" id="AAD54918.1"/>
    </source>
</evidence>
<dbReference type="AlphaFoldDB" id="Q9T3Y9"/>
<reference evidence="1" key="1">
    <citation type="journal article" date="1999" name="Proc. Natl. Acad. Sci. U.S.A.">
        <title>The complete chloroplast DNA sequence of the green alga Nephroselmis olivacea: insights into the architecture of ancestral chloroplast genomes.</title>
        <authorList>
            <person name="Turmel M."/>
            <person name="Otis C."/>
            <person name="Lemieux C."/>
        </authorList>
    </citation>
    <scope>NUCLEOTIDE SEQUENCE [LARGE SCALE GENOMIC DNA]</scope>
    <source>
        <strain>NIES-484</strain>
    </source>
</reference>
<dbReference type="RefSeq" id="NP_050900.1">
    <property type="nucleotide sequence ID" value="NC_000927.1"/>
</dbReference>
<accession>Q9T3Y9</accession>
<dbReference type="EMBL" id="AF137379">
    <property type="protein sequence ID" value="AAD54871.1"/>
    <property type="molecule type" value="Genomic_DNA"/>
</dbReference>
<keyword evidence="1" id="KW-0150">Chloroplast</keyword>
<dbReference type="EMBL" id="AF137379">
    <property type="protein sequence ID" value="AAD54918.1"/>
    <property type="molecule type" value="Genomic_DNA"/>
</dbReference>
<proteinExistence type="predicted"/>
<protein>
    <submittedName>
        <fullName evidence="1">Uncharacterized protein</fullName>
    </submittedName>
</protein>
<dbReference type="RefSeq" id="NP_050947.1">
    <property type="nucleotide sequence ID" value="NC_000927.1"/>
</dbReference>
<name>Q9T3Y9_NEPOL</name>
<sequence length="245" mass="27217">MPAGALQQAFHPSVIKALVDLYRHRDLHAQQSAIIQMGQKLYYVFIANNVLNSLPLVGGIMSNSARFGKAVLKTVLIHPGGIVLKKTGWAVLLAGRKLTGYKTEEEKLRTFVQDFAHELGPTLETFSKVTQILQITVGVHSCICWLVRLATGDEGVLWGVQFNAKGMRVAFPLIPGRPALKFFVSYWSFSFILGSLVYRALTKTGLTSALFYLYGFYRGLSTMNIVEAMKQIPTVSMPDFIQEVD</sequence>
<keyword evidence="1" id="KW-0934">Plastid</keyword>
<dbReference type="GeneID" id="1496879"/>
<geneLocation type="chloroplast" evidence="1"/>